<feature type="region of interest" description="Disordered" evidence="1">
    <location>
        <begin position="77"/>
        <end position="99"/>
    </location>
</feature>
<comment type="caution">
    <text evidence="2">The sequence shown here is derived from an EMBL/GenBank/DDBJ whole genome shotgun (WGS) entry which is preliminary data.</text>
</comment>
<dbReference type="AlphaFoldDB" id="A0A8J4G3P6"/>
<proteinExistence type="predicted"/>
<accession>A0A8J4G3P6</accession>
<feature type="region of interest" description="Disordered" evidence="1">
    <location>
        <begin position="1"/>
        <end position="20"/>
    </location>
</feature>
<evidence type="ECO:0000256" key="1">
    <source>
        <dbReference type="SAM" id="MobiDB-lite"/>
    </source>
</evidence>
<name>A0A8J4G3P6_9CHLO</name>
<evidence type="ECO:0000313" key="2">
    <source>
        <dbReference type="EMBL" id="GIL98046.1"/>
    </source>
</evidence>
<dbReference type="EMBL" id="BNCQ01000005">
    <property type="protein sequence ID" value="GIL98046.1"/>
    <property type="molecule type" value="Genomic_DNA"/>
</dbReference>
<sequence length="99" mass="9771">MPLPLTETPSPLPLPLHPNGDSAKLTEAAAAAVAALGVTTGATTGAASVTRGLWEGDACEEEETLLAVARAVEGTLLVDPSHGPDGAAPPEDVIHGVSA</sequence>
<organism evidence="2 3">
    <name type="scientific">Volvox reticuliferus</name>
    <dbReference type="NCBI Taxonomy" id="1737510"/>
    <lineage>
        <taxon>Eukaryota</taxon>
        <taxon>Viridiplantae</taxon>
        <taxon>Chlorophyta</taxon>
        <taxon>core chlorophytes</taxon>
        <taxon>Chlorophyceae</taxon>
        <taxon>CS clade</taxon>
        <taxon>Chlamydomonadales</taxon>
        <taxon>Volvocaceae</taxon>
        <taxon>Volvox</taxon>
    </lineage>
</organism>
<gene>
    <name evidence="2" type="ORF">Vretimale_3445</name>
</gene>
<evidence type="ECO:0000313" key="3">
    <source>
        <dbReference type="Proteomes" id="UP000722791"/>
    </source>
</evidence>
<reference evidence="2" key="1">
    <citation type="journal article" date="2021" name="Proc. Natl. Acad. Sci. U.S.A.">
        <title>Three genomes in the algal genus Volvox reveal the fate of a haploid sex-determining region after a transition to homothallism.</title>
        <authorList>
            <person name="Yamamoto K."/>
            <person name="Hamaji T."/>
            <person name="Kawai-Toyooka H."/>
            <person name="Matsuzaki R."/>
            <person name="Takahashi F."/>
            <person name="Nishimura Y."/>
            <person name="Kawachi M."/>
            <person name="Noguchi H."/>
            <person name="Minakuchi Y."/>
            <person name="Umen J.G."/>
            <person name="Toyoda A."/>
            <person name="Nozaki H."/>
        </authorList>
    </citation>
    <scope>NUCLEOTIDE SEQUENCE</scope>
    <source>
        <strain evidence="2">NIES-3785</strain>
    </source>
</reference>
<dbReference type="Proteomes" id="UP000722791">
    <property type="component" value="Unassembled WGS sequence"/>
</dbReference>
<protein>
    <submittedName>
        <fullName evidence="2">Uncharacterized protein</fullName>
    </submittedName>
</protein>